<protein>
    <submittedName>
        <fullName evidence="2">Uncharacterized protein</fullName>
    </submittedName>
</protein>
<dbReference type="AlphaFoldDB" id="A0A3L6G2J7"/>
<sequence length="77" mass="8266">MMAAAGRTPISAAAKSETQAAPGEALAEAAGSRGWLREYVDRLASSASSLSERWSARWSQRHHSRSQSNLARLGPEQ</sequence>
<dbReference type="EMBL" id="NCVQ01000003">
    <property type="protein sequence ID" value="PWZ41236.1"/>
    <property type="molecule type" value="Genomic_DNA"/>
</dbReference>
<feature type="region of interest" description="Disordered" evidence="1">
    <location>
        <begin position="1"/>
        <end position="31"/>
    </location>
</feature>
<reference evidence="2" key="1">
    <citation type="journal article" date="2018" name="Nat. Genet.">
        <title>Extensive intraspecific gene order and gene structural variations between Mo17 and other maize genomes.</title>
        <authorList>
            <person name="Sun S."/>
            <person name="Zhou Y."/>
            <person name="Chen J."/>
            <person name="Shi J."/>
            <person name="Zhao H."/>
            <person name="Zhao H."/>
            <person name="Song W."/>
            <person name="Zhang M."/>
            <person name="Cui Y."/>
            <person name="Dong X."/>
            <person name="Liu H."/>
            <person name="Ma X."/>
            <person name="Jiao Y."/>
            <person name="Wang B."/>
            <person name="Wei X."/>
            <person name="Stein J.C."/>
            <person name="Glaubitz J.C."/>
            <person name="Lu F."/>
            <person name="Yu G."/>
            <person name="Liang C."/>
            <person name="Fengler K."/>
            <person name="Li B."/>
            <person name="Rafalski A."/>
            <person name="Schnable P.S."/>
            <person name="Ware D.H."/>
            <person name="Buckler E.S."/>
            <person name="Lai J."/>
        </authorList>
    </citation>
    <scope>NUCLEOTIDE SEQUENCE [LARGE SCALE GENOMIC DNA]</scope>
    <source>
        <tissue evidence="2">Seedling</tissue>
    </source>
</reference>
<name>A0A3L6G2J7_MAIZE</name>
<organism evidence="2">
    <name type="scientific">Zea mays</name>
    <name type="common">Maize</name>
    <dbReference type="NCBI Taxonomy" id="4577"/>
    <lineage>
        <taxon>Eukaryota</taxon>
        <taxon>Viridiplantae</taxon>
        <taxon>Streptophyta</taxon>
        <taxon>Embryophyta</taxon>
        <taxon>Tracheophyta</taxon>
        <taxon>Spermatophyta</taxon>
        <taxon>Magnoliopsida</taxon>
        <taxon>Liliopsida</taxon>
        <taxon>Poales</taxon>
        <taxon>Poaceae</taxon>
        <taxon>PACMAD clade</taxon>
        <taxon>Panicoideae</taxon>
        <taxon>Andropogonodae</taxon>
        <taxon>Andropogoneae</taxon>
        <taxon>Tripsacinae</taxon>
        <taxon>Zea</taxon>
    </lineage>
</organism>
<gene>
    <name evidence="2" type="ORF">Zm00014a_015109</name>
</gene>
<proteinExistence type="predicted"/>
<dbReference type="Proteomes" id="UP000251960">
    <property type="component" value="Chromosome 2"/>
</dbReference>
<feature type="compositionally biased region" description="Low complexity" evidence="1">
    <location>
        <begin position="20"/>
        <end position="31"/>
    </location>
</feature>
<accession>A0A3L6G2J7</accession>
<evidence type="ECO:0000256" key="1">
    <source>
        <dbReference type="SAM" id="MobiDB-lite"/>
    </source>
</evidence>
<evidence type="ECO:0000313" key="2">
    <source>
        <dbReference type="EMBL" id="PWZ41236.1"/>
    </source>
</evidence>
<comment type="caution">
    <text evidence="2">The sequence shown here is derived from an EMBL/GenBank/DDBJ whole genome shotgun (WGS) entry which is preliminary data.</text>
</comment>
<feature type="region of interest" description="Disordered" evidence="1">
    <location>
        <begin position="54"/>
        <end position="77"/>
    </location>
</feature>